<evidence type="ECO:0008006" key="4">
    <source>
        <dbReference type="Google" id="ProtNLM"/>
    </source>
</evidence>
<accession>A0A0U0W3U8</accession>
<feature type="transmembrane region" description="Helical" evidence="1">
    <location>
        <begin position="45"/>
        <end position="74"/>
    </location>
</feature>
<proteinExistence type="predicted"/>
<keyword evidence="1" id="KW-1133">Transmembrane helix</keyword>
<gene>
    <name evidence="2" type="ORF">BN971_00244</name>
</gene>
<dbReference type="Proteomes" id="UP000198875">
    <property type="component" value="Unassembled WGS sequence"/>
</dbReference>
<dbReference type="AlphaFoldDB" id="A0A0U0W3U8"/>
<dbReference type="EMBL" id="CSTD01000001">
    <property type="protein sequence ID" value="CPR02923.1"/>
    <property type="molecule type" value="Genomic_DNA"/>
</dbReference>
<reference evidence="2 3" key="1">
    <citation type="submission" date="2015-03" db="EMBL/GenBank/DDBJ databases">
        <authorList>
            <person name="Murphy D."/>
        </authorList>
    </citation>
    <scope>NUCLEOTIDE SEQUENCE [LARGE SCALE GENOMIC DNA]</scope>
    <source>
        <strain evidence="2 3">DSM 44277</strain>
    </source>
</reference>
<keyword evidence="1" id="KW-0812">Transmembrane</keyword>
<keyword evidence="1" id="KW-0472">Membrane</keyword>
<evidence type="ECO:0000313" key="3">
    <source>
        <dbReference type="Proteomes" id="UP000198875"/>
    </source>
</evidence>
<evidence type="ECO:0000256" key="1">
    <source>
        <dbReference type="SAM" id="Phobius"/>
    </source>
</evidence>
<organism evidence="2 3">
    <name type="scientific">Mycobacterium bohemicum DSM 44277</name>
    <dbReference type="NCBI Taxonomy" id="1236609"/>
    <lineage>
        <taxon>Bacteria</taxon>
        <taxon>Bacillati</taxon>
        <taxon>Actinomycetota</taxon>
        <taxon>Actinomycetes</taxon>
        <taxon>Mycobacteriales</taxon>
        <taxon>Mycobacteriaceae</taxon>
        <taxon>Mycobacterium</taxon>
    </lineage>
</organism>
<sequence>MFGAAAAALTSGRHRAHLLLSEGAHIFPRMSGSRSGSGGGFAGLVLLLLVVAFIIRFIWWILATAALVGLFFVVRAIGRWDARRSAERLRHRQAIAARADQQHNWVLRGDDRGIYGPAGAELMHYLYPAASRVQRLNRRC</sequence>
<protein>
    <recommendedName>
        <fullName evidence="4">Transmembrane protein</fullName>
    </recommendedName>
</protein>
<name>A0A0U0W3U8_MYCBE</name>
<evidence type="ECO:0000313" key="2">
    <source>
        <dbReference type="EMBL" id="CPR02923.1"/>
    </source>
</evidence>